<keyword evidence="3 11" id="KW-0597">Phosphoprotein</keyword>
<evidence type="ECO:0000313" key="15">
    <source>
        <dbReference type="Proteomes" id="UP000233256"/>
    </source>
</evidence>
<evidence type="ECO:0000256" key="5">
    <source>
        <dbReference type="ARBA" id="ARBA00022741"/>
    </source>
</evidence>
<evidence type="ECO:0008006" key="16">
    <source>
        <dbReference type="Google" id="ProtNLM"/>
    </source>
</evidence>
<evidence type="ECO:0000256" key="7">
    <source>
        <dbReference type="ARBA" id="ARBA00022989"/>
    </source>
</evidence>
<organism evidence="14 15">
    <name type="scientific">Candidatus Wallbacteria bacterium HGW-Wallbacteria-1</name>
    <dbReference type="NCBI Taxonomy" id="2013854"/>
    <lineage>
        <taxon>Bacteria</taxon>
        <taxon>Candidatus Walliibacteriota</taxon>
    </lineage>
</organism>
<evidence type="ECO:0000256" key="2">
    <source>
        <dbReference type="ARBA" id="ARBA00022475"/>
    </source>
</evidence>
<keyword evidence="6" id="KW-0067">ATP-binding</keyword>
<dbReference type="InterPro" id="IPR036641">
    <property type="entry name" value="HPT_dom_sf"/>
</dbReference>
<dbReference type="Pfam" id="PF01627">
    <property type="entry name" value="Hpt"/>
    <property type="match status" value="1"/>
</dbReference>
<protein>
    <recommendedName>
        <fullName evidence="16">Response regulatory domain-containing protein</fullName>
    </recommendedName>
</protein>
<evidence type="ECO:0000256" key="1">
    <source>
        <dbReference type="ARBA" id="ARBA00004651"/>
    </source>
</evidence>
<feature type="domain" description="Response regulatory" evidence="12">
    <location>
        <begin position="3"/>
        <end position="120"/>
    </location>
</feature>
<feature type="modified residue" description="Phosphohistidine" evidence="10">
    <location>
        <position position="211"/>
    </location>
</feature>
<evidence type="ECO:0000256" key="4">
    <source>
        <dbReference type="ARBA" id="ARBA00022692"/>
    </source>
</evidence>
<dbReference type="EMBL" id="PGXC01000052">
    <property type="protein sequence ID" value="PKK88317.1"/>
    <property type="molecule type" value="Genomic_DNA"/>
</dbReference>
<sequence>MKTALLAEDCMVNIQLVSSFLRAEGFRVDPVHDGLSAVEKCSEKTYDLIVMDIKMPRLSGFEAIRRIRVGEGPNRGTPIIVITGYLDRSDEMEITELGVSGIAFKPFRKKDLNTLISHAMNRTPTVDRVMETPRVKADDVDIEDGNDISSDSENGHEQVMDYDLALEEFDNDTALFGEVIEFFMRDSRLKIQTIIQALSAGDYEKMRVAAHTLRGGAANMRANPISVTAGEIEEWAGRVIREIKNDSDISNETNIRKLLSRLSMEHGSLIKFIKAEMAERN</sequence>
<dbReference type="Gene3D" id="3.40.50.2300">
    <property type="match status" value="1"/>
</dbReference>
<keyword evidence="5" id="KW-0547">Nucleotide-binding</keyword>
<dbReference type="InterPro" id="IPR008207">
    <property type="entry name" value="Sig_transdc_His_kin_Hpt_dom"/>
</dbReference>
<dbReference type="InterPro" id="IPR001789">
    <property type="entry name" value="Sig_transdc_resp-reg_receiver"/>
</dbReference>
<dbReference type="SMART" id="SM00448">
    <property type="entry name" value="REC"/>
    <property type="match status" value="1"/>
</dbReference>
<evidence type="ECO:0000259" key="13">
    <source>
        <dbReference type="PROSITE" id="PS50894"/>
    </source>
</evidence>
<name>A0A2N1PIZ5_9BACT</name>
<gene>
    <name evidence="14" type="ORF">CVV64_19395</name>
</gene>
<evidence type="ECO:0000256" key="10">
    <source>
        <dbReference type="PROSITE-ProRule" id="PRU00110"/>
    </source>
</evidence>
<dbReference type="GO" id="GO:0000160">
    <property type="term" value="P:phosphorelay signal transduction system"/>
    <property type="evidence" value="ECO:0007669"/>
    <property type="project" value="UniProtKB-KW"/>
</dbReference>
<dbReference type="PANTHER" id="PTHR45339:SF1">
    <property type="entry name" value="HYBRID SIGNAL TRANSDUCTION HISTIDINE KINASE J"/>
    <property type="match status" value="1"/>
</dbReference>
<evidence type="ECO:0000256" key="3">
    <source>
        <dbReference type="ARBA" id="ARBA00022553"/>
    </source>
</evidence>
<dbReference type="GO" id="GO:0005524">
    <property type="term" value="F:ATP binding"/>
    <property type="evidence" value="ECO:0007669"/>
    <property type="project" value="UniProtKB-KW"/>
</dbReference>
<dbReference type="PROSITE" id="PS50894">
    <property type="entry name" value="HPT"/>
    <property type="match status" value="1"/>
</dbReference>
<dbReference type="GO" id="GO:0005886">
    <property type="term" value="C:plasma membrane"/>
    <property type="evidence" value="ECO:0007669"/>
    <property type="project" value="UniProtKB-SubCell"/>
</dbReference>
<reference evidence="14 15" key="1">
    <citation type="journal article" date="2017" name="ISME J.">
        <title>Potential for microbial H2 and metal transformations associated with novel bacteria and archaea in deep terrestrial subsurface sediments.</title>
        <authorList>
            <person name="Hernsdorf A.W."/>
            <person name="Amano Y."/>
            <person name="Miyakawa K."/>
            <person name="Ise K."/>
            <person name="Suzuki Y."/>
            <person name="Anantharaman K."/>
            <person name="Probst A."/>
            <person name="Burstein D."/>
            <person name="Thomas B.C."/>
            <person name="Banfield J.F."/>
        </authorList>
    </citation>
    <scope>NUCLEOTIDE SEQUENCE [LARGE SCALE GENOMIC DNA]</scope>
    <source>
        <strain evidence="14">HGW-Wallbacteria-1</strain>
    </source>
</reference>
<dbReference type="Pfam" id="PF00072">
    <property type="entry name" value="Response_reg"/>
    <property type="match status" value="1"/>
</dbReference>
<comment type="caution">
    <text evidence="14">The sequence shown here is derived from an EMBL/GenBank/DDBJ whole genome shotgun (WGS) entry which is preliminary data.</text>
</comment>
<keyword evidence="8" id="KW-0902">Two-component regulatory system</keyword>
<keyword evidence="9" id="KW-0472">Membrane</keyword>
<dbReference type="SUPFAM" id="SSF52172">
    <property type="entry name" value="CheY-like"/>
    <property type="match status" value="1"/>
</dbReference>
<keyword evidence="7" id="KW-1133">Transmembrane helix</keyword>
<dbReference type="AlphaFoldDB" id="A0A2N1PIZ5"/>
<comment type="subcellular location">
    <subcellularLocation>
        <location evidence="1">Cell membrane</location>
        <topology evidence="1">Multi-pass membrane protein</topology>
    </subcellularLocation>
</comment>
<feature type="modified residue" description="4-aspartylphosphate" evidence="11">
    <location>
        <position position="52"/>
    </location>
</feature>
<proteinExistence type="predicted"/>
<dbReference type="CDD" id="cd17546">
    <property type="entry name" value="REC_hyHK_CKI1_RcsC-like"/>
    <property type="match status" value="1"/>
</dbReference>
<evidence type="ECO:0000256" key="11">
    <source>
        <dbReference type="PROSITE-ProRule" id="PRU00169"/>
    </source>
</evidence>
<dbReference type="Proteomes" id="UP000233256">
    <property type="component" value="Unassembled WGS sequence"/>
</dbReference>
<evidence type="ECO:0000256" key="8">
    <source>
        <dbReference type="ARBA" id="ARBA00023012"/>
    </source>
</evidence>
<dbReference type="PROSITE" id="PS50110">
    <property type="entry name" value="RESPONSE_REGULATORY"/>
    <property type="match status" value="1"/>
</dbReference>
<keyword evidence="4" id="KW-0812">Transmembrane</keyword>
<dbReference type="InterPro" id="IPR011006">
    <property type="entry name" value="CheY-like_superfamily"/>
</dbReference>
<evidence type="ECO:0000313" key="14">
    <source>
        <dbReference type="EMBL" id="PKK88317.1"/>
    </source>
</evidence>
<keyword evidence="2" id="KW-1003">Cell membrane</keyword>
<dbReference type="Gene3D" id="1.20.120.160">
    <property type="entry name" value="HPT domain"/>
    <property type="match status" value="1"/>
</dbReference>
<evidence type="ECO:0000256" key="6">
    <source>
        <dbReference type="ARBA" id="ARBA00022840"/>
    </source>
</evidence>
<feature type="domain" description="HPt" evidence="13">
    <location>
        <begin position="172"/>
        <end position="276"/>
    </location>
</feature>
<evidence type="ECO:0000259" key="12">
    <source>
        <dbReference type="PROSITE" id="PS50110"/>
    </source>
</evidence>
<evidence type="ECO:0000256" key="9">
    <source>
        <dbReference type="ARBA" id="ARBA00023136"/>
    </source>
</evidence>
<accession>A0A2N1PIZ5</accession>
<dbReference type="PANTHER" id="PTHR45339">
    <property type="entry name" value="HYBRID SIGNAL TRANSDUCTION HISTIDINE KINASE J"/>
    <property type="match status" value="1"/>
</dbReference>
<dbReference type="SUPFAM" id="SSF47226">
    <property type="entry name" value="Histidine-containing phosphotransfer domain, HPT domain"/>
    <property type="match status" value="1"/>
</dbReference>